<name>A0A0Q3PQN9_9HYPH</name>
<protein>
    <submittedName>
        <fullName evidence="3">Cytochrome C oxidase subunit II, substrate-binding</fullName>
    </submittedName>
</protein>
<reference evidence="3 5" key="2">
    <citation type="submission" date="2017-02" db="EMBL/GenBank/DDBJ databases">
        <authorList>
            <person name="Peterson S.W."/>
        </authorList>
    </citation>
    <scope>NUCLEOTIDE SEQUENCE [LARGE SCALE GENOMIC DNA]</scope>
    <source>
        <strain evidence="3 5">DSM 9653</strain>
    </source>
</reference>
<dbReference type="PROSITE" id="PS51257">
    <property type="entry name" value="PROKAR_LIPOPROTEIN"/>
    <property type="match status" value="1"/>
</dbReference>
<dbReference type="EMBL" id="LMAR01000004">
    <property type="protein sequence ID" value="KQK32166.1"/>
    <property type="molecule type" value="Genomic_DNA"/>
</dbReference>
<dbReference type="GO" id="GO:0016020">
    <property type="term" value="C:membrane"/>
    <property type="evidence" value="ECO:0007669"/>
    <property type="project" value="InterPro"/>
</dbReference>
<evidence type="ECO:0000313" key="4">
    <source>
        <dbReference type="Proteomes" id="UP000051562"/>
    </source>
</evidence>
<dbReference type="GO" id="GO:0005507">
    <property type="term" value="F:copper ion binding"/>
    <property type="evidence" value="ECO:0007669"/>
    <property type="project" value="InterPro"/>
</dbReference>
<dbReference type="AlphaFoldDB" id="A0A0Q3PQN9"/>
<dbReference type="SUPFAM" id="SSF49503">
    <property type="entry name" value="Cupredoxins"/>
    <property type="match status" value="1"/>
</dbReference>
<dbReference type="Proteomes" id="UP000051562">
    <property type="component" value="Unassembled WGS sequence"/>
</dbReference>
<dbReference type="RefSeq" id="WP_055726541.1">
    <property type="nucleotide sequence ID" value="NZ_FUYX01000007.1"/>
</dbReference>
<evidence type="ECO:0000259" key="1">
    <source>
        <dbReference type="PROSITE" id="PS50857"/>
    </source>
</evidence>
<dbReference type="Proteomes" id="UP000190130">
    <property type="component" value="Unassembled WGS sequence"/>
</dbReference>
<dbReference type="STRING" id="53254.SAMN05660750_02960"/>
<dbReference type="Gene3D" id="2.60.40.420">
    <property type="entry name" value="Cupredoxins - blue copper proteins"/>
    <property type="match status" value="1"/>
</dbReference>
<dbReference type="OrthoDB" id="8163681at2"/>
<dbReference type="PROSITE" id="PS50857">
    <property type="entry name" value="COX2_CUA"/>
    <property type="match status" value="1"/>
</dbReference>
<evidence type="ECO:0000313" key="3">
    <source>
        <dbReference type="EMBL" id="SKB90800.1"/>
    </source>
</evidence>
<feature type="domain" description="Cytochrome oxidase subunit II copper A binding" evidence="1">
    <location>
        <begin position="59"/>
        <end position="174"/>
    </location>
</feature>
<accession>A0A0Q3PQN9</accession>
<dbReference type="InterPro" id="IPR008972">
    <property type="entry name" value="Cupredoxin"/>
</dbReference>
<dbReference type="Pfam" id="PF00116">
    <property type="entry name" value="COX2"/>
    <property type="match status" value="1"/>
</dbReference>
<reference evidence="2 4" key="1">
    <citation type="submission" date="2015-10" db="EMBL/GenBank/DDBJ databases">
        <title>Draft genome of Bosea thiooxidans.</title>
        <authorList>
            <person name="Wang X."/>
        </authorList>
    </citation>
    <scope>NUCLEOTIDE SEQUENCE [LARGE SCALE GENOMIC DNA]</scope>
    <source>
        <strain evidence="2 4">CGMCC 9174</strain>
    </source>
</reference>
<dbReference type="EMBL" id="FUYX01000007">
    <property type="protein sequence ID" value="SKB90800.1"/>
    <property type="molecule type" value="Genomic_DNA"/>
</dbReference>
<keyword evidence="4" id="KW-1185">Reference proteome</keyword>
<dbReference type="InterPro" id="IPR002429">
    <property type="entry name" value="CcO_II-like_C"/>
</dbReference>
<gene>
    <name evidence="2" type="ORF">ARD30_07475</name>
    <name evidence="3" type="ORF">SAMN05660750_02960</name>
</gene>
<evidence type="ECO:0000313" key="5">
    <source>
        <dbReference type="Proteomes" id="UP000190130"/>
    </source>
</evidence>
<dbReference type="GO" id="GO:0004129">
    <property type="term" value="F:cytochrome-c oxidase activity"/>
    <property type="evidence" value="ECO:0007669"/>
    <property type="project" value="InterPro"/>
</dbReference>
<organism evidence="2 4">
    <name type="scientific">Bosea thiooxidans</name>
    <dbReference type="NCBI Taxonomy" id="53254"/>
    <lineage>
        <taxon>Bacteria</taxon>
        <taxon>Pseudomonadati</taxon>
        <taxon>Pseudomonadota</taxon>
        <taxon>Alphaproteobacteria</taxon>
        <taxon>Hyphomicrobiales</taxon>
        <taxon>Boseaceae</taxon>
        <taxon>Bosea</taxon>
    </lineage>
</organism>
<proteinExistence type="predicted"/>
<evidence type="ECO:0000313" key="2">
    <source>
        <dbReference type="EMBL" id="KQK32166.1"/>
    </source>
</evidence>
<sequence length="184" mass="19213">MMGGRLIGFGGLILAFGCGFAVPSLAQAPDLCSGQPAAMQKPCREALELLVQGGPQEPQPARRILATGTPEGWRYDYLQPGGAASDDDCVVSGTLVLPADTAVRLSVTASDVVRPWRLPQFDLDLIGIPGRIEEKIIKLPPGDIGDPAAAPAGDEKPVALRVLPPDAYAEWEGLTLPPSCFASG</sequence>